<evidence type="ECO:0008006" key="8">
    <source>
        <dbReference type="Google" id="ProtNLM"/>
    </source>
</evidence>
<evidence type="ECO:0000256" key="4">
    <source>
        <dbReference type="ARBA" id="ARBA00023136"/>
    </source>
</evidence>
<dbReference type="GO" id="GO:0005794">
    <property type="term" value="C:Golgi apparatus"/>
    <property type="evidence" value="ECO:0007669"/>
    <property type="project" value="TreeGrafter"/>
</dbReference>
<dbReference type="AlphaFoldDB" id="A0A7N0U793"/>
<keyword evidence="7" id="KW-1185">Reference proteome</keyword>
<feature type="transmembrane region" description="Helical" evidence="5">
    <location>
        <begin position="33"/>
        <end position="54"/>
    </location>
</feature>
<reference evidence="6" key="1">
    <citation type="submission" date="2021-01" db="UniProtKB">
        <authorList>
            <consortium name="EnsemblPlants"/>
        </authorList>
    </citation>
    <scope>IDENTIFICATION</scope>
</reference>
<dbReference type="OMA" id="LWHMLHI"/>
<comment type="subcellular location">
    <subcellularLocation>
        <location evidence="1">Membrane</location>
    </subcellularLocation>
</comment>
<accession>A0A7N0U793</accession>
<keyword evidence="2 5" id="KW-0812">Transmembrane</keyword>
<organism evidence="6 7">
    <name type="scientific">Kalanchoe fedtschenkoi</name>
    <name type="common">Lavender scallops</name>
    <name type="synonym">South American air plant</name>
    <dbReference type="NCBI Taxonomy" id="63787"/>
    <lineage>
        <taxon>Eukaryota</taxon>
        <taxon>Viridiplantae</taxon>
        <taxon>Streptophyta</taxon>
        <taxon>Embryophyta</taxon>
        <taxon>Tracheophyta</taxon>
        <taxon>Spermatophyta</taxon>
        <taxon>Magnoliopsida</taxon>
        <taxon>eudicotyledons</taxon>
        <taxon>Gunneridae</taxon>
        <taxon>Pentapetalae</taxon>
        <taxon>Saxifragales</taxon>
        <taxon>Crassulaceae</taxon>
        <taxon>Kalanchoe</taxon>
    </lineage>
</organism>
<proteinExistence type="predicted"/>
<dbReference type="Proteomes" id="UP000594263">
    <property type="component" value="Unplaced"/>
</dbReference>
<dbReference type="GO" id="GO:0045492">
    <property type="term" value="P:xylan biosynthetic process"/>
    <property type="evidence" value="ECO:0007669"/>
    <property type="project" value="TreeGrafter"/>
</dbReference>
<keyword evidence="3 5" id="KW-1133">Transmembrane helix</keyword>
<protein>
    <recommendedName>
        <fullName evidence="8">Pmr5/Cas1p GDSL/SGNH-like acyl-esterase family protein</fullName>
    </recommendedName>
</protein>
<sequence>MLGTLQFGVVGLACVVLFVPMGMAGLHLSRNKILFFSGSLFISLAVIIHLTPYFPPIPDFLHSSPPLQKPVFYRQSCISHVHDVVFDVVPSELNNSQHDVNWGWDSRTKAVLDCEFQKLGSADVSELMNGSWVVVAGDSQARFFVLSLLELVMDSEGMEMVRGELFKRHSNYRTLIDVIGMRLDYIWAPYERNLTDLVEDLGRNGSYPDVLVMGSGLWHMLHVTDTYDYGYRLRMLRSSVASFVAKSSAFGSEGAVAGSGQIRSPHLFWLGMPMLISARMNTKEKKERMTNEMGDRYNTALYGSRILRPSGPLQLIDVSSLSQKCGDRCTIDGIHYERAVYEAAVHVMFNELLIESHQKL</sequence>
<evidence type="ECO:0000256" key="3">
    <source>
        <dbReference type="ARBA" id="ARBA00022989"/>
    </source>
</evidence>
<evidence type="ECO:0000313" key="7">
    <source>
        <dbReference type="Proteomes" id="UP000594263"/>
    </source>
</evidence>
<dbReference type="EnsemblPlants" id="Kaladp0055s0539.1.v1.1">
    <property type="protein sequence ID" value="Kaladp0055s0539.1.v1.1.CDS.1"/>
    <property type="gene ID" value="Kaladp0055s0539.v1.1"/>
</dbReference>
<evidence type="ECO:0000313" key="6">
    <source>
        <dbReference type="EnsemblPlants" id="Kaladp0055s0539.1.v1.1.CDS.1"/>
    </source>
</evidence>
<dbReference type="GO" id="GO:0016407">
    <property type="term" value="F:acetyltransferase activity"/>
    <property type="evidence" value="ECO:0007669"/>
    <property type="project" value="TreeGrafter"/>
</dbReference>
<evidence type="ECO:0000256" key="1">
    <source>
        <dbReference type="ARBA" id="ARBA00004370"/>
    </source>
</evidence>
<dbReference type="PANTHER" id="PTHR13533:SF31">
    <property type="entry name" value="PROTEIN ALTERED XYLOGLUCAN 9"/>
    <property type="match status" value="1"/>
</dbReference>
<evidence type="ECO:0000256" key="5">
    <source>
        <dbReference type="SAM" id="Phobius"/>
    </source>
</evidence>
<dbReference type="PANTHER" id="PTHR13533">
    <property type="entry name" value="N-ACETYLNEURAMINATE 9-O-ACETYLTRANSFERASE"/>
    <property type="match status" value="1"/>
</dbReference>
<evidence type="ECO:0000256" key="2">
    <source>
        <dbReference type="ARBA" id="ARBA00022692"/>
    </source>
</evidence>
<feature type="transmembrane region" description="Helical" evidence="5">
    <location>
        <begin position="6"/>
        <end position="26"/>
    </location>
</feature>
<dbReference type="Gramene" id="Kaladp0055s0539.1.v1.1">
    <property type="protein sequence ID" value="Kaladp0055s0539.1.v1.1.CDS.1"/>
    <property type="gene ID" value="Kaladp0055s0539.v1.1"/>
</dbReference>
<keyword evidence="4 5" id="KW-0472">Membrane</keyword>
<name>A0A7N0U793_KALFE</name>
<dbReference type="GO" id="GO:0016020">
    <property type="term" value="C:membrane"/>
    <property type="evidence" value="ECO:0007669"/>
    <property type="project" value="UniProtKB-SubCell"/>
</dbReference>